<dbReference type="Proteomes" id="UP000217311">
    <property type="component" value="Chromosome"/>
</dbReference>
<dbReference type="GO" id="GO:0055085">
    <property type="term" value="P:transmembrane transport"/>
    <property type="evidence" value="ECO:0007669"/>
    <property type="project" value="InterPro"/>
</dbReference>
<gene>
    <name evidence="4" type="ORF">CA606_19190</name>
</gene>
<sequence>MGRKRGIIAVALAALALCSGPVGAQTPQTRAPQTQTPQTQAPQTRPPPLKVLRAPSPELLAQLFPATARRAGVEGAATVQCTIRRDGSLGDCVVTGENPRGLGFGGAALVAMTYYQVDVSGANAVQVSRRLSGITIRFALPPVTAPTR</sequence>
<dbReference type="Gene3D" id="3.30.1150.10">
    <property type="match status" value="1"/>
</dbReference>
<keyword evidence="2" id="KW-0732">Signal</keyword>
<evidence type="ECO:0000259" key="3">
    <source>
        <dbReference type="Pfam" id="PF03544"/>
    </source>
</evidence>
<feature type="signal peptide" evidence="2">
    <location>
        <begin position="1"/>
        <end position="24"/>
    </location>
</feature>
<evidence type="ECO:0000256" key="2">
    <source>
        <dbReference type="SAM" id="SignalP"/>
    </source>
</evidence>
<name>A0A290N0T5_CAUVI</name>
<organism evidence="4 5">
    <name type="scientific">Caulobacter vibrioides</name>
    <name type="common">Caulobacter crescentus</name>
    <dbReference type="NCBI Taxonomy" id="155892"/>
    <lineage>
        <taxon>Bacteria</taxon>
        <taxon>Pseudomonadati</taxon>
        <taxon>Pseudomonadota</taxon>
        <taxon>Alphaproteobacteria</taxon>
        <taxon>Caulobacterales</taxon>
        <taxon>Caulobacteraceae</taxon>
        <taxon>Caulobacter</taxon>
    </lineage>
</organism>
<evidence type="ECO:0000313" key="4">
    <source>
        <dbReference type="EMBL" id="ATC34291.1"/>
    </source>
</evidence>
<dbReference type="InterPro" id="IPR037682">
    <property type="entry name" value="TonB_C"/>
</dbReference>
<accession>A0A290N0T5</accession>
<feature type="compositionally biased region" description="Low complexity" evidence="1">
    <location>
        <begin position="24"/>
        <end position="43"/>
    </location>
</feature>
<dbReference type="SUPFAM" id="SSF74653">
    <property type="entry name" value="TolA/TonB C-terminal domain"/>
    <property type="match status" value="1"/>
</dbReference>
<dbReference type="AlphaFoldDB" id="A0A290N0T5"/>
<feature type="chain" id="PRO_5012245288" description="TonB C-terminal domain-containing protein" evidence="2">
    <location>
        <begin position="25"/>
        <end position="148"/>
    </location>
</feature>
<reference evidence="5" key="1">
    <citation type="submission" date="2017-09" db="EMBL/GenBank/DDBJ databases">
        <title>Genome evolution observed in wild isolates of Caulobacter crescentus.</title>
        <authorList>
            <person name="Ely B."/>
            <person name="Wilson K."/>
            <person name="Scott D."/>
        </authorList>
    </citation>
    <scope>NUCLEOTIDE SEQUENCE [LARGE SCALE GENOMIC DNA]</scope>
    <source>
        <strain evidence="5">CB13b1a</strain>
    </source>
</reference>
<feature type="domain" description="TonB C-terminal" evidence="3">
    <location>
        <begin position="63"/>
        <end position="139"/>
    </location>
</feature>
<dbReference type="RefSeq" id="WP_096053641.1">
    <property type="nucleotide sequence ID" value="NZ_CP023315.3"/>
</dbReference>
<dbReference type="Pfam" id="PF03544">
    <property type="entry name" value="TonB_C"/>
    <property type="match status" value="1"/>
</dbReference>
<evidence type="ECO:0000256" key="1">
    <source>
        <dbReference type="SAM" id="MobiDB-lite"/>
    </source>
</evidence>
<protein>
    <recommendedName>
        <fullName evidence="3">TonB C-terminal domain-containing protein</fullName>
    </recommendedName>
</protein>
<evidence type="ECO:0000313" key="5">
    <source>
        <dbReference type="Proteomes" id="UP000217311"/>
    </source>
</evidence>
<dbReference type="EMBL" id="CP023315">
    <property type="protein sequence ID" value="ATC34291.1"/>
    <property type="molecule type" value="Genomic_DNA"/>
</dbReference>
<feature type="region of interest" description="Disordered" evidence="1">
    <location>
        <begin position="24"/>
        <end position="49"/>
    </location>
</feature>
<proteinExistence type="predicted"/>